<proteinExistence type="inferred from homology"/>
<evidence type="ECO:0000259" key="8">
    <source>
        <dbReference type="Pfam" id="PF20684"/>
    </source>
</evidence>
<comment type="subcellular location">
    <subcellularLocation>
        <location evidence="1">Membrane</location>
        <topology evidence="1">Multi-pass membrane protein</topology>
    </subcellularLocation>
</comment>
<evidence type="ECO:0000256" key="1">
    <source>
        <dbReference type="ARBA" id="ARBA00004141"/>
    </source>
</evidence>
<feature type="compositionally biased region" description="Polar residues" evidence="6">
    <location>
        <begin position="310"/>
        <end position="326"/>
    </location>
</feature>
<feature type="region of interest" description="Disordered" evidence="6">
    <location>
        <begin position="283"/>
        <end position="379"/>
    </location>
</feature>
<evidence type="ECO:0000313" key="9">
    <source>
        <dbReference type="EMBL" id="KAE8369421.1"/>
    </source>
</evidence>
<feature type="transmembrane region" description="Helical" evidence="7">
    <location>
        <begin position="207"/>
        <end position="228"/>
    </location>
</feature>
<feature type="transmembrane region" description="Helical" evidence="7">
    <location>
        <begin position="14"/>
        <end position="32"/>
    </location>
</feature>
<dbReference type="EMBL" id="ML737574">
    <property type="protein sequence ID" value="KAE8369421.1"/>
    <property type="molecule type" value="Genomic_DNA"/>
</dbReference>
<feature type="transmembrane region" description="Helical" evidence="7">
    <location>
        <begin position="170"/>
        <end position="195"/>
    </location>
</feature>
<dbReference type="Pfam" id="PF20684">
    <property type="entry name" value="Fung_rhodopsin"/>
    <property type="match status" value="1"/>
</dbReference>
<protein>
    <recommendedName>
        <fullName evidence="8">Rhodopsin domain-containing protein</fullName>
    </recommendedName>
</protein>
<dbReference type="GeneID" id="43656158"/>
<comment type="similarity">
    <text evidence="5">Belongs to the SAT4 family.</text>
</comment>
<dbReference type="PANTHER" id="PTHR33048">
    <property type="entry name" value="PTH11-LIKE INTEGRAL MEMBRANE PROTEIN (AFU_ORTHOLOGUE AFUA_5G11245)"/>
    <property type="match status" value="1"/>
</dbReference>
<feature type="compositionally biased region" description="Basic and acidic residues" evidence="6">
    <location>
        <begin position="369"/>
        <end position="379"/>
    </location>
</feature>
<gene>
    <name evidence="9" type="ORF">BDV27DRAFT_153101</name>
</gene>
<feature type="compositionally biased region" description="Basic residues" evidence="6">
    <location>
        <begin position="289"/>
        <end position="306"/>
    </location>
</feature>
<dbReference type="OrthoDB" id="5429740at2759"/>
<evidence type="ECO:0000256" key="5">
    <source>
        <dbReference type="ARBA" id="ARBA00038359"/>
    </source>
</evidence>
<dbReference type="Proteomes" id="UP000326268">
    <property type="component" value="Unassembled WGS sequence"/>
</dbReference>
<name>A0A5N7AHR3_9EURO</name>
<sequence>MAPLAGDRKSVLEGTWALAAVAMVVMVLRVVAKLKLHHFGGDDCAMITALLLALVASILFSVAVLVYGFGDGLDTHSHSDQVNALKYYAILHVFGIASTCMGRVAFILYLLPILSTTKISKIILRGLLALQVVNFVAIVLLLTQCRDIRGIWDPMFEGRTECMDNYVQIYYGYFQCSCNGLTDLILSVYPSYIFWNLKLRRRVKISLVILTSLGLIAMVATILKATYLEQIITWGSTARAIDLTCWAMIESYLVIITASIPCLRSFIISSARQLFASDHSGTFHLTSSSRKRGTARRLHSRRPGHKMKSEATQPNPEASGSTQNFFGETPIEEIELGSKTSENIHESLDAPERPRGGIAKSVSVSVTWDGDHDRVDIRR</sequence>
<dbReference type="GO" id="GO:0016020">
    <property type="term" value="C:membrane"/>
    <property type="evidence" value="ECO:0007669"/>
    <property type="project" value="UniProtKB-SubCell"/>
</dbReference>
<evidence type="ECO:0000256" key="2">
    <source>
        <dbReference type="ARBA" id="ARBA00022692"/>
    </source>
</evidence>
<organism evidence="9 10">
    <name type="scientific">Aspergillus caelatus</name>
    <dbReference type="NCBI Taxonomy" id="61420"/>
    <lineage>
        <taxon>Eukaryota</taxon>
        <taxon>Fungi</taxon>
        <taxon>Dikarya</taxon>
        <taxon>Ascomycota</taxon>
        <taxon>Pezizomycotina</taxon>
        <taxon>Eurotiomycetes</taxon>
        <taxon>Eurotiomycetidae</taxon>
        <taxon>Eurotiales</taxon>
        <taxon>Aspergillaceae</taxon>
        <taxon>Aspergillus</taxon>
        <taxon>Aspergillus subgen. Circumdati</taxon>
    </lineage>
</organism>
<dbReference type="InterPro" id="IPR052337">
    <property type="entry name" value="SAT4-like"/>
</dbReference>
<keyword evidence="10" id="KW-1185">Reference proteome</keyword>
<keyword evidence="2 7" id="KW-0812">Transmembrane</keyword>
<accession>A0A5N7AHR3</accession>
<keyword evidence="4 7" id="KW-0472">Membrane</keyword>
<feature type="transmembrane region" description="Helical" evidence="7">
    <location>
        <begin position="87"/>
        <end position="110"/>
    </location>
</feature>
<dbReference type="PANTHER" id="PTHR33048:SF155">
    <property type="entry name" value="INTEGRAL MEMBRANE PROTEIN"/>
    <property type="match status" value="1"/>
</dbReference>
<evidence type="ECO:0000256" key="6">
    <source>
        <dbReference type="SAM" id="MobiDB-lite"/>
    </source>
</evidence>
<feature type="transmembrane region" description="Helical" evidence="7">
    <location>
        <begin position="240"/>
        <end position="263"/>
    </location>
</feature>
<reference evidence="9 10" key="1">
    <citation type="submission" date="2019-04" db="EMBL/GenBank/DDBJ databases">
        <title>Friends and foes A comparative genomics studyof 23 Aspergillus species from section Flavi.</title>
        <authorList>
            <consortium name="DOE Joint Genome Institute"/>
            <person name="Kjaerbolling I."/>
            <person name="Vesth T."/>
            <person name="Frisvad J.C."/>
            <person name="Nybo J.L."/>
            <person name="Theobald S."/>
            <person name="Kildgaard S."/>
            <person name="Isbrandt T."/>
            <person name="Kuo A."/>
            <person name="Sato A."/>
            <person name="Lyhne E.K."/>
            <person name="Kogle M.E."/>
            <person name="Wiebenga A."/>
            <person name="Kun R.S."/>
            <person name="Lubbers R.J."/>
            <person name="Makela M.R."/>
            <person name="Barry K."/>
            <person name="Chovatia M."/>
            <person name="Clum A."/>
            <person name="Daum C."/>
            <person name="Haridas S."/>
            <person name="He G."/>
            <person name="LaButti K."/>
            <person name="Lipzen A."/>
            <person name="Mondo S."/>
            <person name="Riley R."/>
            <person name="Salamov A."/>
            <person name="Simmons B.A."/>
            <person name="Magnuson J.K."/>
            <person name="Henrissat B."/>
            <person name="Mortensen U.H."/>
            <person name="Larsen T.O."/>
            <person name="Devries R.P."/>
            <person name="Grigoriev I.V."/>
            <person name="Machida M."/>
            <person name="Baker S.E."/>
            <person name="Andersen M.R."/>
        </authorList>
    </citation>
    <scope>NUCLEOTIDE SEQUENCE [LARGE SCALE GENOMIC DNA]</scope>
    <source>
        <strain evidence="9 10">CBS 763.97</strain>
    </source>
</reference>
<evidence type="ECO:0000256" key="3">
    <source>
        <dbReference type="ARBA" id="ARBA00022989"/>
    </source>
</evidence>
<dbReference type="InterPro" id="IPR049326">
    <property type="entry name" value="Rhodopsin_dom_fungi"/>
</dbReference>
<dbReference type="AlphaFoldDB" id="A0A5N7AHR3"/>
<evidence type="ECO:0000256" key="7">
    <source>
        <dbReference type="SAM" id="Phobius"/>
    </source>
</evidence>
<feature type="compositionally biased region" description="Basic and acidic residues" evidence="6">
    <location>
        <begin position="342"/>
        <end position="355"/>
    </location>
</feature>
<feature type="domain" description="Rhodopsin" evidence="8">
    <location>
        <begin position="28"/>
        <end position="267"/>
    </location>
</feature>
<evidence type="ECO:0000256" key="4">
    <source>
        <dbReference type="ARBA" id="ARBA00023136"/>
    </source>
</evidence>
<feature type="transmembrane region" description="Helical" evidence="7">
    <location>
        <begin position="122"/>
        <end position="142"/>
    </location>
</feature>
<evidence type="ECO:0000313" key="10">
    <source>
        <dbReference type="Proteomes" id="UP000326268"/>
    </source>
</evidence>
<feature type="transmembrane region" description="Helical" evidence="7">
    <location>
        <begin position="44"/>
        <end position="67"/>
    </location>
</feature>
<dbReference type="RefSeq" id="XP_031932502.1">
    <property type="nucleotide sequence ID" value="XM_032071712.1"/>
</dbReference>
<keyword evidence="3 7" id="KW-1133">Transmembrane helix</keyword>